<keyword evidence="2" id="KW-1185">Reference proteome</keyword>
<evidence type="ECO:0000313" key="1">
    <source>
        <dbReference type="EMBL" id="CAD8053382.1"/>
    </source>
</evidence>
<accession>A0A8S1KKJ5</accession>
<protein>
    <submittedName>
        <fullName evidence="1">Uncharacterized protein</fullName>
    </submittedName>
</protein>
<reference evidence="1" key="1">
    <citation type="submission" date="2021-01" db="EMBL/GenBank/DDBJ databases">
        <authorList>
            <consortium name="Genoscope - CEA"/>
            <person name="William W."/>
        </authorList>
    </citation>
    <scope>NUCLEOTIDE SEQUENCE</scope>
</reference>
<dbReference type="AlphaFoldDB" id="A0A8S1KKJ5"/>
<name>A0A8S1KKJ5_PARPR</name>
<sequence length="52" mass="6334">MANYLQQQQLMVNCHPKLLTVNNLQQLLQLMDNYHQLQPRPMDNYHQMHMVK</sequence>
<comment type="caution">
    <text evidence="1">The sequence shown here is derived from an EMBL/GenBank/DDBJ whole genome shotgun (WGS) entry which is preliminary data.</text>
</comment>
<proteinExistence type="predicted"/>
<gene>
    <name evidence="1" type="ORF">PPRIM_AZ9-3.1.T0200301</name>
</gene>
<organism evidence="1 2">
    <name type="scientific">Paramecium primaurelia</name>
    <dbReference type="NCBI Taxonomy" id="5886"/>
    <lineage>
        <taxon>Eukaryota</taxon>
        <taxon>Sar</taxon>
        <taxon>Alveolata</taxon>
        <taxon>Ciliophora</taxon>
        <taxon>Intramacronucleata</taxon>
        <taxon>Oligohymenophorea</taxon>
        <taxon>Peniculida</taxon>
        <taxon>Parameciidae</taxon>
        <taxon>Paramecium</taxon>
    </lineage>
</organism>
<evidence type="ECO:0000313" key="2">
    <source>
        <dbReference type="Proteomes" id="UP000688137"/>
    </source>
</evidence>
<dbReference type="Proteomes" id="UP000688137">
    <property type="component" value="Unassembled WGS sequence"/>
</dbReference>
<dbReference type="EMBL" id="CAJJDM010000017">
    <property type="protein sequence ID" value="CAD8053382.1"/>
    <property type="molecule type" value="Genomic_DNA"/>
</dbReference>